<dbReference type="EMBL" id="MN739264">
    <property type="protein sequence ID" value="QHS96144.1"/>
    <property type="molecule type" value="Genomic_DNA"/>
</dbReference>
<reference evidence="2" key="1">
    <citation type="journal article" date="2020" name="Nature">
        <title>Giant virus diversity and host interactions through global metagenomics.</title>
        <authorList>
            <person name="Schulz F."/>
            <person name="Roux S."/>
            <person name="Paez-Espino D."/>
            <person name="Jungbluth S."/>
            <person name="Walsh D.A."/>
            <person name="Denef V.J."/>
            <person name="McMahon K.D."/>
            <person name="Konstantinidis K.T."/>
            <person name="Eloe-Fadrosh E.A."/>
            <person name="Kyrpides N.C."/>
            <person name="Woyke T."/>
        </authorList>
    </citation>
    <scope>NUCLEOTIDE SEQUENCE</scope>
    <source>
        <strain evidence="2">GVMAG-M-3300019093-7</strain>
    </source>
</reference>
<evidence type="ECO:0000256" key="1">
    <source>
        <dbReference type="SAM" id="Phobius"/>
    </source>
</evidence>
<accession>A0A6C0BX82</accession>
<sequence length="94" mass="11301">METNGKKIVFFIFYIFMKNSNSNSIIKECLEMLKKENIKYEIRNFCKPIMELVLFEFKPYIYIIVSLIILIFIMILVILILLFLILRNNNLLSK</sequence>
<feature type="transmembrane region" description="Helical" evidence="1">
    <location>
        <begin position="60"/>
        <end position="86"/>
    </location>
</feature>
<evidence type="ECO:0000313" key="2">
    <source>
        <dbReference type="EMBL" id="QHS96144.1"/>
    </source>
</evidence>
<keyword evidence="1" id="KW-0472">Membrane</keyword>
<organism evidence="2">
    <name type="scientific">viral metagenome</name>
    <dbReference type="NCBI Taxonomy" id="1070528"/>
    <lineage>
        <taxon>unclassified sequences</taxon>
        <taxon>metagenomes</taxon>
        <taxon>organismal metagenomes</taxon>
    </lineage>
</organism>
<dbReference type="AlphaFoldDB" id="A0A6C0BX82"/>
<keyword evidence="1" id="KW-0812">Transmembrane</keyword>
<keyword evidence="1" id="KW-1133">Transmembrane helix</keyword>
<protein>
    <recommendedName>
        <fullName evidence="3">Variable surface protein</fullName>
    </recommendedName>
</protein>
<evidence type="ECO:0008006" key="3">
    <source>
        <dbReference type="Google" id="ProtNLM"/>
    </source>
</evidence>
<name>A0A6C0BX82_9ZZZZ</name>
<proteinExistence type="predicted"/>